<feature type="compositionally biased region" description="Pro residues" evidence="1">
    <location>
        <begin position="8"/>
        <end position="17"/>
    </location>
</feature>
<proteinExistence type="predicted"/>
<evidence type="ECO:0000313" key="2">
    <source>
        <dbReference type="EMBL" id="TZG25762.1"/>
    </source>
</evidence>
<keyword evidence="3" id="KW-1185">Reference proteome</keyword>
<accession>A0A5D9C3A3</accession>
<name>A0A5D9C3A3_9SPHN</name>
<feature type="compositionally biased region" description="Low complexity" evidence="1">
    <location>
        <begin position="56"/>
        <end position="71"/>
    </location>
</feature>
<sequence length="71" mass="6843">MAGTDRNPTPPDSPPDGPGRSDAPGGGEIEWAGGLIPTPPAPGEVRVDPEADDAPTSDSAAAGATGADHTA</sequence>
<reference evidence="2 3" key="1">
    <citation type="submission" date="2019-08" db="EMBL/GenBank/DDBJ databases">
        <authorList>
            <person name="Wang G."/>
            <person name="Xu Z."/>
        </authorList>
    </citation>
    <scope>NUCLEOTIDE SEQUENCE [LARGE SCALE GENOMIC DNA]</scope>
    <source>
        <strain evidence="2 3">ZX</strain>
    </source>
</reference>
<evidence type="ECO:0000256" key="1">
    <source>
        <dbReference type="SAM" id="MobiDB-lite"/>
    </source>
</evidence>
<dbReference type="EMBL" id="VTOU01000003">
    <property type="protein sequence ID" value="TZG25762.1"/>
    <property type="molecule type" value="Genomic_DNA"/>
</dbReference>
<dbReference type="RefSeq" id="WP_149522569.1">
    <property type="nucleotide sequence ID" value="NZ_VTOU01000003.1"/>
</dbReference>
<dbReference type="AlphaFoldDB" id="A0A5D9C3A3"/>
<organism evidence="2 3">
    <name type="scientific">Sphingomonas montanisoli</name>
    <dbReference type="NCBI Taxonomy" id="2606412"/>
    <lineage>
        <taxon>Bacteria</taxon>
        <taxon>Pseudomonadati</taxon>
        <taxon>Pseudomonadota</taxon>
        <taxon>Alphaproteobacteria</taxon>
        <taxon>Sphingomonadales</taxon>
        <taxon>Sphingomonadaceae</taxon>
        <taxon>Sphingomonas</taxon>
    </lineage>
</organism>
<evidence type="ECO:0000313" key="3">
    <source>
        <dbReference type="Proteomes" id="UP000322077"/>
    </source>
</evidence>
<dbReference type="Proteomes" id="UP000322077">
    <property type="component" value="Unassembled WGS sequence"/>
</dbReference>
<gene>
    <name evidence="2" type="ORF">FYJ91_12250</name>
</gene>
<feature type="region of interest" description="Disordered" evidence="1">
    <location>
        <begin position="1"/>
        <end position="71"/>
    </location>
</feature>
<protein>
    <submittedName>
        <fullName evidence="2">Uncharacterized protein</fullName>
    </submittedName>
</protein>
<comment type="caution">
    <text evidence="2">The sequence shown here is derived from an EMBL/GenBank/DDBJ whole genome shotgun (WGS) entry which is preliminary data.</text>
</comment>